<protein>
    <submittedName>
        <fullName evidence="3">Uncharacterized protein</fullName>
    </submittedName>
</protein>
<dbReference type="EMBL" id="BAABAQ010000002">
    <property type="protein sequence ID" value="GAA4185049.1"/>
    <property type="molecule type" value="Genomic_DNA"/>
</dbReference>
<keyword evidence="2" id="KW-1133">Transmembrane helix</keyword>
<name>A0ABP8AJK8_9ACTN</name>
<feature type="transmembrane region" description="Helical" evidence="2">
    <location>
        <begin position="48"/>
        <end position="68"/>
    </location>
</feature>
<evidence type="ECO:0000256" key="2">
    <source>
        <dbReference type="SAM" id="Phobius"/>
    </source>
</evidence>
<proteinExistence type="predicted"/>
<comment type="caution">
    <text evidence="3">The sequence shown here is derived from an EMBL/GenBank/DDBJ whole genome shotgun (WGS) entry which is preliminary data.</text>
</comment>
<organism evidence="3 4">
    <name type="scientific">Streptosporangium oxazolinicum</name>
    <dbReference type="NCBI Taxonomy" id="909287"/>
    <lineage>
        <taxon>Bacteria</taxon>
        <taxon>Bacillati</taxon>
        <taxon>Actinomycetota</taxon>
        <taxon>Actinomycetes</taxon>
        <taxon>Streptosporangiales</taxon>
        <taxon>Streptosporangiaceae</taxon>
        <taxon>Streptosporangium</taxon>
    </lineage>
</organism>
<sequence>MPYSQEMTGARSATRKKKITTTAETMPVRSRRKRSHISCPGERPTVSGVFAASASPVVVVAGAGMVIVRRLPTSMVSGIPGTIAKQTMTINGLVITHFFVV</sequence>
<evidence type="ECO:0000313" key="3">
    <source>
        <dbReference type="EMBL" id="GAA4185049.1"/>
    </source>
</evidence>
<keyword evidence="4" id="KW-1185">Reference proteome</keyword>
<accession>A0ABP8AJK8</accession>
<evidence type="ECO:0000256" key="1">
    <source>
        <dbReference type="SAM" id="MobiDB-lite"/>
    </source>
</evidence>
<gene>
    <name evidence="3" type="ORF">GCM10022252_14890</name>
</gene>
<keyword evidence="2" id="KW-0472">Membrane</keyword>
<dbReference type="Proteomes" id="UP001501251">
    <property type="component" value="Unassembled WGS sequence"/>
</dbReference>
<keyword evidence="2" id="KW-0812">Transmembrane</keyword>
<evidence type="ECO:0000313" key="4">
    <source>
        <dbReference type="Proteomes" id="UP001501251"/>
    </source>
</evidence>
<feature type="region of interest" description="Disordered" evidence="1">
    <location>
        <begin position="1"/>
        <end position="41"/>
    </location>
</feature>
<reference evidence="4" key="1">
    <citation type="journal article" date="2019" name="Int. J. Syst. Evol. Microbiol.">
        <title>The Global Catalogue of Microorganisms (GCM) 10K type strain sequencing project: providing services to taxonomists for standard genome sequencing and annotation.</title>
        <authorList>
            <consortium name="The Broad Institute Genomics Platform"/>
            <consortium name="The Broad Institute Genome Sequencing Center for Infectious Disease"/>
            <person name="Wu L."/>
            <person name="Ma J."/>
        </authorList>
    </citation>
    <scope>NUCLEOTIDE SEQUENCE [LARGE SCALE GENOMIC DNA]</scope>
    <source>
        <strain evidence="4">JCM 17388</strain>
    </source>
</reference>